<keyword evidence="1" id="KW-1015">Disulfide bond</keyword>
<comment type="caution">
    <text evidence="2">Lacks conserved residue(s) required for the propagation of feature annotation.</text>
</comment>
<dbReference type="PRINTS" id="PR00261">
    <property type="entry name" value="LDLRECEPTOR"/>
</dbReference>
<evidence type="ECO:0000313" key="4">
    <source>
        <dbReference type="Proteomes" id="UP000270094"/>
    </source>
</evidence>
<dbReference type="Pfam" id="PF00057">
    <property type="entry name" value="Ldl_recept_a"/>
    <property type="match status" value="1"/>
</dbReference>
<organism evidence="3 4">
    <name type="scientific">Strongylus vulgaris</name>
    <name type="common">Blood worm</name>
    <dbReference type="NCBI Taxonomy" id="40348"/>
    <lineage>
        <taxon>Eukaryota</taxon>
        <taxon>Metazoa</taxon>
        <taxon>Ecdysozoa</taxon>
        <taxon>Nematoda</taxon>
        <taxon>Chromadorea</taxon>
        <taxon>Rhabditida</taxon>
        <taxon>Rhabditina</taxon>
        <taxon>Rhabditomorpha</taxon>
        <taxon>Strongyloidea</taxon>
        <taxon>Strongylidae</taxon>
        <taxon>Strongylus</taxon>
    </lineage>
</organism>
<dbReference type="SMART" id="SM00192">
    <property type="entry name" value="LDLa"/>
    <property type="match status" value="2"/>
</dbReference>
<dbReference type="CDD" id="cd00112">
    <property type="entry name" value="LDLa"/>
    <property type="match status" value="1"/>
</dbReference>
<protein>
    <submittedName>
        <fullName evidence="3">Uncharacterized protein</fullName>
    </submittedName>
</protein>
<keyword evidence="4" id="KW-1185">Reference proteome</keyword>
<dbReference type="InterPro" id="IPR036055">
    <property type="entry name" value="LDL_receptor-like_sf"/>
</dbReference>
<dbReference type="OrthoDB" id="6514358at2759"/>
<evidence type="ECO:0000256" key="1">
    <source>
        <dbReference type="ARBA" id="ARBA00023157"/>
    </source>
</evidence>
<dbReference type="Proteomes" id="UP000270094">
    <property type="component" value="Unassembled WGS sequence"/>
</dbReference>
<evidence type="ECO:0000313" key="3">
    <source>
        <dbReference type="EMBL" id="VDM66601.1"/>
    </source>
</evidence>
<evidence type="ECO:0000256" key="2">
    <source>
        <dbReference type="PROSITE-ProRule" id="PRU00124"/>
    </source>
</evidence>
<dbReference type="InterPro" id="IPR002172">
    <property type="entry name" value="LDrepeatLR_classA_rpt"/>
</dbReference>
<accession>A0A3P7HZN8</accession>
<dbReference type="Gene3D" id="4.10.400.10">
    <property type="entry name" value="Low-density Lipoprotein Receptor"/>
    <property type="match status" value="1"/>
</dbReference>
<gene>
    <name evidence="3" type="ORF">SVUK_LOCUS1599</name>
</gene>
<name>A0A3P7HZN8_STRVU</name>
<reference evidence="3 4" key="1">
    <citation type="submission" date="2018-11" db="EMBL/GenBank/DDBJ databases">
        <authorList>
            <consortium name="Pathogen Informatics"/>
        </authorList>
    </citation>
    <scope>NUCLEOTIDE SEQUENCE [LARGE SCALE GENOMIC DNA]</scope>
</reference>
<dbReference type="AlphaFoldDB" id="A0A3P7HZN8"/>
<dbReference type="SUPFAM" id="SSF57424">
    <property type="entry name" value="LDL receptor-like module"/>
    <property type="match status" value="1"/>
</dbReference>
<proteinExistence type="predicted"/>
<dbReference type="EMBL" id="UYYB01003261">
    <property type="protein sequence ID" value="VDM66601.1"/>
    <property type="molecule type" value="Genomic_DNA"/>
</dbReference>
<dbReference type="PROSITE" id="PS50068">
    <property type="entry name" value="LDLRA_2"/>
    <property type="match status" value="1"/>
</dbReference>
<sequence>MKKALPVQEFHADYAGRIGIRCPAYHFDCDLNKRMPLCVPVGALRNCRPDCPNMSDEWCGIGRILCDTAVRGLPCGRCVTFEEAHAKCRDIKWKALCDVSGTVKCATTENCVLPQWIMDGKDDCGDGSDEGMPVNQI</sequence>